<dbReference type="EMBL" id="FRCP01000040">
    <property type="protein sequence ID" value="SHN05903.1"/>
    <property type="molecule type" value="Genomic_DNA"/>
</dbReference>
<proteinExistence type="predicted"/>
<reference evidence="1 2" key="1">
    <citation type="submission" date="2016-11" db="EMBL/GenBank/DDBJ databases">
        <authorList>
            <person name="Jaros S."/>
            <person name="Januszkiewicz K."/>
            <person name="Wedrychowicz H."/>
        </authorList>
    </citation>
    <scope>NUCLEOTIDE SEQUENCE [LARGE SCALE GENOMIC DNA]</scope>
    <source>
        <strain evidence="1 2">DSM 15930</strain>
    </source>
</reference>
<evidence type="ECO:0000313" key="1">
    <source>
        <dbReference type="EMBL" id="SHN05903.1"/>
    </source>
</evidence>
<dbReference type="Proteomes" id="UP000184038">
    <property type="component" value="Unassembled WGS sequence"/>
</dbReference>
<dbReference type="STRING" id="1120996.SAMN02746066_04654"/>
<evidence type="ECO:0000313" key="2">
    <source>
        <dbReference type="Proteomes" id="UP000184038"/>
    </source>
</evidence>
<gene>
    <name evidence="1" type="ORF">SAMN02746066_04654</name>
</gene>
<accession>A0A1M7NPW7</accession>
<name>A0A1M7NPW7_9FIRM</name>
<dbReference type="AlphaFoldDB" id="A0A1M7NPW7"/>
<protein>
    <submittedName>
        <fullName evidence="1">Uncharacterized protein</fullName>
    </submittedName>
</protein>
<organism evidence="1 2">
    <name type="scientific">Anaerosporobacter mobilis DSM 15930</name>
    <dbReference type="NCBI Taxonomy" id="1120996"/>
    <lineage>
        <taxon>Bacteria</taxon>
        <taxon>Bacillati</taxon>
        <taxon>Bacillota</taxon>
        <taxon>Clostridia</taxon>
        <taxon>Lachnospirales</taxon>
        <taxon>Lachnospiraceae</taxon>
        <taxon>Anaerosporobacter</taxon>
    </lineage>
</organism>
<keyword evidence="2" id="KW-1185">Reference proteome</keyword>
<sequence>MIEIIRKNDKVKFDDLPMRTFFKRDNGYIGIKVVHAGVVGVENPNYIKYNSIHLDDSCSPEMFVPSDELVALSIEKVVITENKFN</sequence>
<dbReference type="RefSeq" id="WP_073291998.1">
    <property type="nucleotide sequence ID" value="NZ_FRCP01000040.1"/>
</dbReference>